<dbReference type="GO" id="GO:0006265">
    <property type="term" value="P:DNA topological change"/>
    <property type="evidence" value="ECO:0007669"/>
    <property type="project" value="InterPro"/>
</dbReference>
<evidence type="ECO:0000256" key="1">
    <source>
        <dbReference type="ARBA" id="ARBA00000213"/>
    </source>
</evidence>
<dbReference type="GO" id="GO:0003917">
    <property type="term" value="F:DNA topoisomerase type I (single strand cut, ATP-independent) activity"/>
    <property type="evidence" value="ECO:0007669"/>
    <property type="project" value="UniProtKB-EC"/>
</dbReference>
<dbReference type="EMBL" id="CADCUH010000020">
    <property type="protein sequence ID" value="CAA9319064.1"/>
    <property type="molecule type" value="Genomic_DNA"/>
</dbReference>
<protein>
    <recommendedName>
        <fullName evidence="3">DNA topoisomerase</fullName>
        <ecNumber evidence="3">5.6.2.1</ecNumber>
    </recommendedName>
</protein>
<dbReference type="Gene3D" id="3.30.66.10">
    <property type="entry name" value="DNA topoisomerase I domain"/>
    <property type="match status" value="1"/>
</dbReference>
<dbReference type="InterPro" id="IPR013500">
    <property type="entry name" value="TopoI_cat_euk"/>
</dbReference>
<evidence type="ECO:0000256" key="4">
    <source>
        <dbReference type="ARBA" id="ARBA00023029"/>
    </source>
</evidence>
<comment type="catalytic activity">
    <reaction evidence="1">
        <text>ATP-independent breakage of single-stranded DNA, followed by passage and rejoining.</text>
        <dbReference type="EC" id="5.6.2.1"/>
    </reaction>
</comment>
<dbReference type="Gene3D" id="1.10.132.120">
    <property type="match status" value="1"/>
</dbReference>
<feature type="domain" description="DNA topoisomerase IB N-terminal" evidence="8">
    <location>
        <begin position="22"/>
        <end position="69"/>
    </location>
</feature>
<dbReference type="Pfam" id="PF21338">
    <property type="entry name" value="Top1B_N_bact"/>
    <property type="match status" value="1"/>
</dbReference>
<name>A0A6J4L1P3_9ACTN</name>
<evidence type="ECO:0000259" key="8">
    <source>
        <dbReference type="Pfam" id="PF21338"/>
    </source>
</evidence>
<evidence type="ECO:0000313" key="9">
    <source>
        <dbReference type="EMBL" id="CAA9319064.1"/>
    </source>
</evidence>
<dbReference type="SUPFAM" id="SSF55869">
    <property type="entry name" value="DNA topoisomerase I domain"/>
    <property type="match status" value="1"/>
</dbReference>
<dbReference type="InterPro" id="IPR014711">
    <property type="entry name" value="TopoI_cat_a-hlx-sub_euk"/>
</dbReference>
<dbReference type="AlphaFoldDB" id="A0A6J4L1P3"/>
<dbReference type="PROSITE" id="PS52038">
    <property type="entry name" value="TOPO_IB_2"/>
    <property type="match status" value="1"/>
</dbReference>
<evidence type="ECO:0000256" key="3">
    <source>
        <dbReference type="ARBA" id="ARBA00012891"/>
    </source>
</evidence>
<proteinExistence type="inferred from homology"/>
<dbReference type="EC" id="5.6.2.1" evidence="3"/>
<dbReference type="GO" id="GO:0003677">
    <property type="term" value="F:DNA binding"/>
    <property type="evidence" value="ECO:0007669"/>
    <property type="project" value="UniProtKB-KW"/>
</dbReference>
<dbReference type="InterPro" id="IPR001631">
    <property type="entry name" value="TopoI"/>
</dbReference>
<keyword evidence="5" id="KW-0238">DNA-binding</keyword>
<feature type="domain" description="DNA topoisomerase I catalytic core eukaryotic-type" evidence="7">
    <location>
        <begin position="82"/>
        <end position="295"/>
    </location>
</feature>
<dbReference type="InterPro" id="IPR035447">
    <property type="entry name" value="DNA_topo_I_N_sf"/>
</dbReference>
<accession>A0A6J4L1P3</accession>
<dbReference type="InterPro" id="IPR011010">
    <property type="entry name" value="DNA_brk_join_enz"/>
</dbReference>
<dbReference type="Pfam" id="PF01028">
    <property type="entry name" value="Topoisom_I"/>
    <property type="match status" value="1"/>
</dbReference>
<dbReference type="InterPro" id="IPR049331">
    <property type="entry name" value="Top1B_N_bact"/>
</dbReference>
<dbReference type="Gene3D" id="3.90.15.10">
    <property type="entry name" value="Topoisomerase I, Chain A, domain 3"/>
    <property type="match status" value="1"/>
</dbReference>
<keyword evidence="6 9" id="KW-0413">Isomerase</keyword>
<evidence type="ECO:0000256" key="2">
    <source>
        <dbReference type="ARBA" id="ARBA00006645"/>
    </source>
</evidence>
<evidence type="ECO:0000256" key="6">
    <source>
        <dbReference type="ARBA" id="ARBA00023235"/>
    </source>
</evidence>
<evidence type="ECO:0000256" key="5">
    <source>
        <dbReference type="ARBA" id="ARBA00023125"/>
    </source>
</evidence>
<keyword evidence="4" id="KW-0799">Topoisomerase</keyword>
<comment type="similarity">
    <text evidence="2">Belongs to the type IB topoisomerase family.</text>
</comment>
<sequence length="341" mass="37827">MPRLRRVSAQDPGWSRVHHGRGYRYLDADGTKLGKQDVERVKALVIPPAWRNVWISPYPNAHLQAVGTDDAGRRQYLYHPAWRVKRDEAKFDRVIAMAAELPGVRRRLRADLGEPDTRRTTVLSAAVRLVDLGCFRLGSESYTEENGSYGLTTLERRHLREQDGARVFSFVGKSGVEHDIRVEDPQVVAVLDLLGRRSRPDDRLLAVEEDGDWVPVQASDINDHIRELFDLEVTAKDFRTWHATVHVATALADSVLAEQAGRARPATSKTAKAKLVRAAVVSASELLGNTPTVCRSSYVDPRVIDLYEGGTTIAPALAELPSDPHEARDHVDAAVIALLSS</sequence>
<dbReference type="PRINTS" id="PR00416">
    <property type="entry name" value="EUTPISMRASEI"/>
</dbReference>
<gene>
    <name evidence="9" type="ORF">AVDCRST_MAG36-292</name>
</gene>
<evidence type="ECO:0000259" key="7">
    <source>
        <dbReference type="Pfam" id="PF01028"/>
    </source>
</evidence>
<organism evidence="9">
    <name type="scientific">uncultured Nocardioidaceae bacterium</name>
    <dbReference type="NCBI Taxonomy" id="253824"/>
    <lineage>
        <taxon>Bacteria</taxon>
        <taxon>Bacillati</taxon>
        <taxon>Actinomycetota</taxon>
        <taxon>Actinomycetes</taxon>
        <taxon>Propionibacteriales</taxon>
        <taxon>Nocardioidaceae</taxon>
        <taxon>environmental samples</taxon>
    </lineage>
</organism>
<reference evidence="9" key="1">
    <citation type="submission" date="2020-02" db="EMBL/GenBank/DDBJ databases">
        <authorList>
            <person name="Meier V. D."/>
        </authorList>
    </citation>
    <scope>NUCLEOTIDE SEQUENCE</scope>
    <source>
        <strain evidence="9">AVDCRST_MAG36</strain>
    </source>
</reference>
<dbReference type="SUPFAM" id="SSF56349">
    <property type="entry name" value="DNA breaking-rejoining enzymes"/>
    <property type="match status" value="1"/>
</dbReference>